<accession>A0A2S7XQD8</accession>
<feature type="domain" description="Methyl-accepting transducer" evidence="11">
    <location>
        <begin position="90"/>
        <end position="312"/>
    </location>
</feature>
<evidence type="ECO:0000256" key="4">
    <source>
        <dbReference type="ARBA" id="ARBA00022500"/>
    </source>
</evidence>
<dbReference type="InterPro" id="IPR004090">
    <property type="entry name" value="Chemotax_Me-accpt_rcpt"/>
</dbReference>
<dbReference type="SUPFAM" id="SSF58104">
    <property type="entry name" value="Methyl-accepting chemotaxis protein (MCP) signaling domain"/>
    <property type="match status" value="1"/>
</dbReference>
<dbReference type="Proteomes" id="UP000239936">
    <property type="component" value="Unassembled WGS sequence"/>
</dbReference>
<dbReference type="OrthoDB" id="5573670at2"/>
<dbReference type="Gene3D" id="1.10.287.950">
    <property type="entry name" value="Methyl-accepting chemotaxis protein"/>
    <property type="match status" value="1"/>
</dbReference>
<name>A0A2S7XQD8_9GAMM</name>
<dbReference type="Pfam" id="PF00015">
    <property type="entry name" value="MCPsignal"/>
    <property type="match status" value="1"/>
</dbReference>
<evidence type="ECO:0000313" key="12">
    <source>
        <dbReference type="EMBL" id="PQJ95957.1"/>
    </source>
</evidence>
<keyword evidence="13" id="KW-1185">Reference proteome</keyword>
<keyword evidence="6" id="KW-1133">Transmembrane helix</keyword>
<dbReference type="EMBL" id="PPGH01000035">
    <property type="protein sequence ID" value="PQJ95957.1"/>
    <property type="molecule type" value="Genomic_DNA"/>
</dbReference>
<evidence type="ECO:0000256" key="3">
    <source>
        <dbReference type="ARBA" id="ARBA00022481"/>
    </source>
</evidence>
<evidence type="ECO:0000256" key="1">
    <source>
        <dbReference type="ARBA" id="ARBA00004651"/>
    </source>
</evidence>
<keyword evidence="7" id="KW-0472">Membrane</keyword>
<evidence type="ECO:0000313" key="13">
    <source>
        <dbReference type="Proteomes" id="UP000239936"/>
    </source>
</evidence>
<evidence type="ECO:0000256" key="6">
    <source>
        <dbReference type="ARBA" id="ARBA00022989"/>
    </source>
</evidence>
<dbReference type="GO" id="GO:0005886">
    <property type="term" value="C:plasma membrane"/>
    <property type="evidence" value="ECO:0007669"/>
    <property type="project" value="UniProtKB-SubCell"/>
</dbReference>
<organism evidence="12 13">
    <name type="scientific">Chromatium okenii</name>
    <dbReference type="NCBI Taxonomy" id="61644"/>
    <lineage>
        <taxon>Bacteria</taxon>
        <taxon>Pseudomonadati</taxon>
        <taxon>Pseudomonadota</taxon>
        <taxon>Gammaproteobacteria</taxon>
        <taxon>Chromatiales</taxon>
        <taxon>Chromatiaceae</taxon>
        <taxon>Chromatium</taxon>
    </lineage>
</organism>
<comment type="subcellular location">
    <subcellularLocation>
        <location evidence="1">Cell membrane</location>
        <topology evidence="1">Multi-pass membrane protein</topology>
    </subcellularLocation>
</comment>
<dbReference type="SMART" id="SM00283">
    <property type="entry name" value="MA"/>
    <property type="match status" value="1"/>
</dbReference>
<protein>
    <submittedName>
        <fullName evidence="12">Chemotaxis protein</fullName>
    </submittedName>
</protein>
<dbReference type="InterPro" id="IPR004089">
    <property type="entry name" value="MCPsignal_dom"/>
</dbReference>
<dbReference type="PANTHER" id="PTHR32089">
    <property type="entry name" value="METHYL-ACCEPTING CHEMOTAXIS PROTEIN MCPB"/>
    <property type="match status" value="1"/>
</dbReference>
<gene>
    <name evidence="12" type="ORF">CXB77_08830</name>
</gene>
<keyword evidence="5" id="KW-0812">Transmembrane</keyword>
<dbReference type="RefSeq" id="WP_105073598.1">
    <property type="nucleotide sequence ID" value="NZ_PPGH01000035.1"/>
</dbReference>
<evidence type="ECO:0000256" key="8">
    <source>
        <dbReference type="ARBA" id="ARBA00023224"/>
    </source>
</evidence>
<proteinExistence type="inferred from homology"/>
<dbReference type="GO" id="GO:0004888">
    <property type="term" value="F:transmembrane signaling receptor activity"/>
    <property type="evidence" value="ECO:0007669"/>
    <property type="project" value="InterPro"/>
</dbReference>
<comment type="caution">
    <text evidence="12">The sequence shown here is derived from an EMBL/GenBank/DDBJ whole genome shotgun (WGS) entry which is preliminary data.</text>
</comment>
<comment type="similarity">
    <text evidence="9">Belongs to the methyl-accepting chemotaxis (MCP) protein family.</text>
</comment>
<evidence type="ECO:0000256" key="9">
    <source>
        <dbReference type="ARBA" id="ARBA00029447"/>
    </source>
</evidence>
<evidence type="ECO:0000256" key="7">
    <source>
        <dbReference type="ARBA" id="ARBA00023136"/>
    </source>
</evidence>
<keyword evidence="3" id="KW-0488">Methylation</keyword>
<keyword evidence="2" id="KW-1003">Cell membrane</keyword>
<dbReference type="PANTHER" id="PTHR32089:SF39">
    <property type="entry name" value="METHYL-ACCEPTING CHEMOTAXIS PROTEIN HLYB"/>
    <property type="match status" value="1"/>
</dbReference>
<evidence type="ECO:0000256" key="10">
    <source>
        <dbReference type="PROSITE-ProRule" id="PRU00284"/>
    </source>
</evidence>
<dbReference type="AlphaFoldDB" id="A0A2S7XQD8"/>
<dbReference type="GO" id="GO:0007165">
    <property type="term" value="P:signal transduction"/>
    <property type="evidence" value="ECO:0007669"/>
    <property type="project" value="UniProtKB-KW"/>
</dbReference>
<reference evidence="12 13" key="1">
    <citation type="submission" date="2018-01" db="EMBL/GenBank/DDBJ databases">
        <title>The complete genome sequence of Chromatium okenii LaCa, a purple sulfur bacterium with a turbulent life.</title>
        <authorList>
            <person name="Luedin S.M."/>
            <person name="Liechti N."/>
            <person name="Storelli N."/>
            <person name="Danza F."/>
            <person name="Wittwer M."/>
            <person name="Pothier J.F."/>
            <person name="Tonolla M.A."/>
        </authorList>
    </citation>
    <scope>NUCLEOTIDE SEQUENCE [LARGE SCALE GENOMIC DNA]</scope>
    <source>
        <strain evidence="12 13">LaCa</strain>
    </source>
</reference>
<dbReference type="GO" id="GO:0006935">
    <property type="term" value="P:chemotaxis"/>
    <property type="evidence" value="ECO:0007669"/>
    <property type="project" value="UniProtKB-KW"/>
</dbReference>
<dbReference type="PRINTS" id="PR00260">
    <property type="entry name" value="CHEMTRNSDUCR"/>
</dbReference>
<keyword evidence="4" id="KW-0145">Chemotaxis</keyword>
<keyword evidence="8 10" id="KW-0807">Transducer</keyword>
<evidence type="ECO:0000256" key="2">
    <source>
        <dbReference type="ARBA" id="ARBA00022475"/>
    </source>
</evidence>
<dbReference type="PROSITE" id="PS50111">
    <property type="entry name" value="CHEMOTAXIS_TRANSDUC_2"/>
    <property type="match status" value="1"/>
</dbReference>
<evidence type="ECO:0000256" key="5">
    <source>
        <dbReference type="ARBA" id="ARBA00022692"/>
    </source>
</evidence>
<sequence>MLNRLKPYWFPLLLAILLLLQTLLLPTWIPAWLAILMLGLAWSVTLLLQDIPSSPMVERTLPTEAFGNSRFAERELWDLVVETDQLIGPQMQELRELVRQATTLIKHAADDLQTSFSGLANESRSQHELVLRLVSHDDGNEDHGSAFIDVNSFLDSNSQLLAENIQRLIEMGMHSVSVAHQIDDLSVQMSDIFHRLESAKRIARQTNLLALNAAIEAARAGEAGRGFAVVAQEVRKLSQDAAEFNDQIRQQIEQVQEVFTETREIVGKMASQDMNASITAKGTMDDMIQRVQGVNRMVAEGLDEMTHVVERNQRNVAAAIRLLQFEDIARQVLAQAEIRIDFMDRFVAELRQIPLGQVRSPEDVVHAKTRLVVLREQLIAAAHRPVSQNSMHEGEIELF</sequence>
<evidence type="ECO:0000259" key="11">
    <source>
        <dbReference type="PROSITE" id="PS50111"/>
    </source>
</evidence>